<feature type="transmembrane region" description="Helical" evidence="1">
    <location>
        <begin position="34"/>
        <end position="55"/>
    </location>
</feature>
<dbReference type="EMBL" id="CP017305">
    <property type="protein sequence ID" value="AOS83900.1"/>
    <property type="molecule type" value="Genomic_DNA"/>
</dbReference>
<dbReference type="Proteomes" id="UP000095185">
    <property type="component" value="Chromosome"/>
</dbReference>
<dbReference type="RefSeq" id="WP_069809891.1">
    <property type="nucleotide sequence ID" value="NZ_CP017305.1"/>
</dbReference>
<dbReference type="KEGG" id="clz:BIU88_06885"/>
<keyword evidence="1" id="KW-1133">Transmembrane helix</keyword>
<keyword evidence="1" id="KW-0812">Transmembrane</keyword>
<proteinExistence type="predicted"/>
<dbReference type="OrthoDB" id="9916192at2"/>
<evidence type="ECO:0000313" key="3">
    <source>
        <dbReference type="Proteomes" id="UP000095185"/>
    </source>
</evidence>
<sequence length="150" mass="16785">MTIKDIAFFAGLFLGSTLLLSTTYVFVKRQAFGLGGVVLIIFGSFMVGLSIWTSFEFSFKKDGSITAKYTQEIKEDLGEKTADINGNIEFLKLKIAELSQDVAALKIANPKAAPSKELVKSREVKEQEFKRNSDYSILVFIKMLKKKQRA</sequence>
<evidence type="ECO:0000256" key="1">
    <source>
        <dbReference type="SAM" id="Phobius"/>
    </source>
</evidence>
<gene>
    <name evidence="2" type="ORF">BIU88_06885</name>
</gene>
<protein>
    <submittedName>
        <fullName evidence="2">Uncharacterized protein</fullName>
    </submittedName>
</protein>
<accession>A0A1D8CY95</accession>
<name>A0A1D8CY95_CHLLM</name>
<keyword evidence="3" id="KW-1185">Reference proteome</keyword>
<feature type="transmembrane region" description="Helical" evidence="1">
    <location>
        <begin position="6"/>
        <end position="27"/>
    </location>
</feature>
<evidence type="ECO:0000313" key="2">
    <source>
        <dbReference type="EMBL" id="AOS83900.1"/>
    </source>
</evidence>
<dbReference type="AlphaFoldDB" id="A0A1D8CY95"/>
<reference evidence="2" key="1">
    <citation type="submission" date="2016-09" db="EMBL/GenBank/DDBJ databases">
        <title>Genome sequence of Chlorobaculum limnaeum.</title>
        <authorList>
            <person name="Liu Z."/>
            <person name="Tank M."/>
            <person name="Bryant D.A."/>
        </authorList>
    </citation>
    <scope>NUCLEOTIDE SEQUENCE [LARGE SCALE GENOMIC DNA]</scope>
    <source>
        <strain evidence="2">DSM 1677</strain>
    </source>
</reference>
<keyword evidence="1" id="KW-0472">Membrane</keyword>
<organism evidence="2 3">
    <name type="scientific">Chlorobaculum limnaeum</name>
    <dbReference type="NCBI Taxonomy" id="274537"/>
    <lineage>
        <taxon>Bacteria</taxon>
        <taxon>Pseudomonadati</taxon>
        <taxon>Chlorobiota</taxon>
        <taxon>Chlorobiia</taxon>
        <taxon>Chlorobiales</taxon>
        <taxon>Chlorobiaceae</taxon>
        <taxon>Chlorobaculum</taxon>
    </lineage>
</organism>